<comment type="caution">
    <text evidence="1">The sequence shown here is derived from an EMBL/GenBank/DDBJ whole genome shotgun (WGS) entry which is preliminary data.</text>
</comment>
<accession>A0ABY2D2C9</accession>
<protein>
    <submittedName>
        <fullName evidence="1">Pyridoxal-phosphate dependent enzyme</fullName>
    </submittedName>
</protein>
<gene>
    <name evidence="1" type="ORF">E0702_17940</name>
</gene>
<dbReference type="Proteomes" id="UP000294823">
    <property type="component" value="Unassembled WGS sequence"/>
</dbReference>
<dbReference type="Gene3D" id="3.40.50.1100">
    <property type="match status" value="1"/>
</dbReference>
<evidence type="ECO:0000313" key="1">
    <source>
        <dbReference type="EMBL" id="TDA78639.1"/>
    </source>
</evidence>
<dbReference type="SUPFAM" id="SSF53686">
    <property type="entry name" value="Tryptophan synthase beta subunit-like PLP-dependent enzymes"/>
    <property type="match status" value="1"/>
</dbReference>
<keyword evidence="2" id="KW-1185">Reference proteome</keyword>
<name>A0ABY2D2C9_9GAMM</name>
<organism evidence="1 2">
    <name type="scientific">Halomonas marinisediminis</name>
    <dbReference type="NCBI Taxonomy" id="2546095"/>
    <lineage>
        <taxon>Bacteria</taxon>
        <taxon>Pseudomonadati</taxon>
        <taxon>Pseudomonadota</taxon>
        <taxon>Gammaproteobacteria</taxon>
        <taxon>Oceanospirillales</taxon>
        <taxon>Halomonadaceae</taxon>
        <taxon>Halomonas</taxon>
    </lineage>
</organism>
<dbReference type="EMBL" id="SLTR01000600">
    <property type="protein sequence ID" value="TDA78639.1"/>
    <property type="molecule type" value="Genomic_DNA"/>
</dbReference>
<dbReference type="InterPro" id="IPR036052">
    <property type="entry name" value="TrpB-like_PALP_sf"/>
</dbReference>
<feature type="non-terminal residue" evidence="1">
    <location>
        <position position="1"/>
    </location>
</feature>
<feature type="non-terminal residue" evidence="1">
    <location>
        <position position="84"/>
    </location>
</feature>
<reference evidence="1 2" key="1">
    <citation type="submission" date="2019-03" db="EMBL/GenBank/DDBJ databases">
        <title>Halomonas marinisediminis sp. nov., a moderately halophilic bacterium isolated from the Bohai Gulf.</title>
        <authorList>
            <person name="Ji X."/>
        </authorList>
    </citation>
    <scope>NUCLEOTIDE SEQUENCE [LARGE SCALE GENOMIC DNA]</scope>
    <source>
        <strain evidence="1 2">204</strain>
    </source>
</reference>
<sequence>LYAERATDWRGNNNIAESIFRQMARERFPIPAALVMSAGTGGTSATLGRYIRYRGFETQLVVVDPENSVFYDSYMSGDATLSRA</sequence>
<proteinExistence type="predicted"/>
<evidence type="ECO:0000313" key="2">
    <source>
        <dbReference type="Proteomes" id="UP000294823"/>
    </source>
</evidence>